<proteinExistence type="predicted"/>
<keyword evidence="3" id="KW-1185">Reference proteome</keyword>
<feature type="region of interest" description="Disordered" evidence="1">
    <location>
        <begin position="1"/>
        <end position="182"/>
    </location>
</feature>
<feature type="region of interest" description="Disordered" evidence="1">
    <location>
        <begin position="403"/>
        <end position="422"/>
    </location>
</feature>
<feature type="compositionally biased region" description="Low complexity" evidence="1">
    <location>
        <begin position="29"/>
        <end position="64"/>
    </location>
</feature>
<accession>A0ABW1MCR7</accession>
<comment type="caution">
    <text evidence="2">The sequence shown here is derived from an EMBL/GenBank/DDBJ whole genome shotgun (WGS) entry which is preliminary data.</text>
</comment>
<dbReference type="Pfam" id="PF12642">
    <property type="entry name" value="TpcC"/>
    <property type="match status" value="1"/>
</dbReference>
<evidence type="ECO:0000256" key="1">
    <source>
        <dbReference type="SAM" id="MobiDB-lite"/>
    </source>
</evidence>
<dbReference type="InterPro" id="IPR024735">
    <property type="entry name" value="TcpC"/>
</dbReference>
<name>A0ABW1MCR7_9ACTN</name>
<dbReference type="Gene3D" id="3.10.450.540">
    <property type="match status" value="1"/>
</dbReference>
<feature type="region of interest" description="Disordered" evidence="1">
    <location>
        <begin position="490"/>
        <end position="542"/>
    </location>
</feature>
<dbReference type="Proteomes" id="UP001596139">
    <property type="component" value="Unassembled WGS sequence"/>
</dbReference>
<reference evidence="3" key="1">
    <citation type="journal article" date="2019" name="Int. J. Syst. Evol. Microbiol.">
        <title>The Global Catalogue of Microorganisms (GCM) 10K type strain sequencing project: providing services to taxonomists for standard genome sequencing and annotation.</title>
        <authorList>
            <consortium name="The Broad Institute Genomics Platform"/>
            <consortium name="The Broad Institute Genome Sequencing Center for Infectious Disease"/>
            <person name="Wu L."/>
            <person name="Ma J."/>
        </authorList>
    </citation>
    <scope>NUCLEOTIDE SEQUENCE [LARGE SCALE GENOMIC DNA]</scope>
    <source>
        <strain evidence="3">CGMCC 1.15180</strain>
    </source>
</reference>
<gene>
    <name evidence="2" type="ORF">ACFP4F_01210</name>
</gene>
<feature type="compositionally biased region" description="Low complexity" evidence="1">
    <location>
        <begin position="80"/>
        <end position="106"/>
    </location>
</feature>
<evidence type="ECO:0000313" key="2">
    <source>
        <dbReference type="EMBL" id="MFC6061169.1"/>
    </source>
</evidence>
<dbReference type="RefSeq" id="WP_245659222.1">
    <property type="nucleotide sequence ID" value="NZ_JBHSPX010000001.1"/>
</dbReference>
<sequence>MTDHNSPAGAVGGGQPSGHPAPFGHPAEQSGAQQPPQQQPAQQQQYGGQYPGYQQNPQSPQQGGQPQGQPPQPASMPSDAARAQVAAAWVRRAPQAAVPPSQAAVPTLPPRASAGSGKDAKKEKRERARAERKAEYERKKAAREQRKSGGKPGAATTVAGSPGGGAAGTGKSFDVPKPGGRIPSGRRTHVALRATLMIATCALALGSCGVMGLVIGKSGAPQAAALDAAEAEKYRLTQFPTQAAATFAEHYALLCLTYSPQTSENRRKALARFASAGVDADCGWSGDGAQKAVVANWDGTVEKLPEYGEHGRYLGIQVRLSDGRLTTLSVPVYVKDLAHGEGLRIAGNVGEMPLPARGSVPPVDEDDQVVDDVLSAQLQKKVLPGYFEAWGRSDATAMTRFTTPDATSSATSGLQSALSEPQVNEVQALAPEGSDDGDTISYKTDQAVQARVTVDWTDADGGTVRRAYRMTVVNTEQGWFIKDIRGGVLDPEGGSADAGEATPAPEASAGSGDDAATEPSTEPTSKKDKESAGGKKRSGKDD</sequence>
<feature type="compositionally biased region" description="Basic and acidic residues" evidence="1">
    <location>
        <begin position="524"/>
        <end position="542"/>
    </location>
</feature>
<dbReference type="EMBL" id="JBHSPX010000001">
    <property type="protein sequence ID" value="MFC6061169.1"/>
    <property type="molecule type" value="Genomic_DNA"/>
</dbReference>
<protein>
    <submittedName>
        <fullName evidence="2">Conjugal transfer protein</fullName>
    </submittedName>
</protein>
<feature type="compositionally biased region" description="Basic and acidic residues" evidence="1">
    <location>
        <begin position="118"/>
        <end position="147"/>
    </location>
</feature>
<organism evidence="2 3">
    <name type="scientific">Streptomyces ochraceiscleroticus</name>
    <dbReference type="NCBI Taxonomy" id="47761"/>
    <lineage>
        <taxon>Bacteria</taxon>
        <taxon>Bacillati</taxon>
        <taxon>Actinomycetota</taxon>
        <taxon>Actinomycetes</taxon>
        <taxon>Kitasatosporales</taxon>
        <taxon>Streptomycetaceae</taxon>
        <taxon>Streptomyces</taxon>
    </lineage>
</organism>
<evidence type="ECO:0000313" key="3">
    <source>
        <dbReference type="Proteomes" id="UP001596139"/>
    </source>
</evidence>